<keyword evidence="5 6" id="KW-0472">Membrane</keyword>
<feature type="region of interest" description="Disordered" evidence="7">
    <location>
        <begin position="1"/>
        <end position="40"/>
    </location>
</feature>
<dbReference type="RefSeq" id="XP_037164702.1">
    <property type="nucleotide sequence ID" value="XM_037308436.1"/>
</dbReference>
<feature type="compositionally biased region" description="Polar residues" evidence="7">
    <location>
        <begin position="86"/>
        <end position="98"/>
    </location>
</feature>
<accession>A0A8H6FV26</accession>
<name>A0A8H6FV26_9LECA</name>
<dbReference type="GO" id="GO:0005789">
    <property type="term" value="C:endoplasmic reticulum membrane"/>
    <property type="evidence" value="ECO:0007669"/>
    <property type="project" value="UniProtKB-SubCell"/>
</dbReference>
<dbReference type="Pfam" id="PF02453">
    <property type="entry name" value="Reticulon"/>
    <property type="match status" value="1"/>
</dbReference>
<feature type="compositionally biased region" description="Polar residues" evidence="7">
    <location>
        <begin position="11"/>
        <end position="40"/>
    </location>
</feature>
<evidence type="ECO:0000313" key="9">
    <source>
        <dbReference type="EMBL" id="KAF6235331.1"/>
    </source>
</evidence>
<evidence type="ECO:0000259" key="8">
    <source>
        <dbReference type="PROSITE" id="PS50845"/>
    </source>
</evidence>
<keyword evidence="2 6" id="KW-0812">Transmembrane</keyword>
<feature type="region of interest" description="Disordered" evidence="7">
    <location>
        <begin position="311"/>
        <end position="376"/>
    </location>
</feature>
<evidence type="ECO:0000256" key="5">
    <source>
        <dbReference type="ARBA" id="ARBA00023136"/>
    </source>
</evidence>
<feature type="transmembrane region" description="Helical" evidence="6">
    <location>
        <begin position="236"/>
        <end position="255"/>
    </location>
</feature>
<dbReference type="AlphaFoldDB" id="A0A8H6FV26"/>
<evidence type="ECO:0000256" key="2">
    <source>
        <dbReference type="ARBA" id="ARBA00022692"/>
    </source>
</evidence>
<proteinExistence type="predicted"/>
<organism evidence="9 10">
    <name type="scientific">Letharia columbiana</name>
    <dbReference type="NCBI Taxonomy" id="112416"/>
    <lineage>
        <taxon>Eukaryota</taxon>
        <taxon>Fungi</taxon>
        <taxon>Dikarya</taxon>
        <taxon>Ascomycota</taxon>
        <taxon>Pezizomycotina</taxon>
        <taxon>Lecanoromycetes</taxon>
        <taxon>OSLEUM clade</taxon>
        <taxon>Lecanoromycetidae</taxon>
        <taxon>Lecanorales</taxon>
        <taxon>Lecanorineae</taxon>
        <taxon>Parmeliaceae</taxon>
        <taxon>Letharia</taxon>
    </lineage>
</organism>
<evidence type="ECO:0000256" key="6">
    <source>
        <dbReference type="RuleBase" id="RU363132"/>
    </source>
</evidence>
<protein>
    <recommendedName>
        <fullName evidence="6">Reticulon-like protein</fullName>
    </recommendedName>
</protein>
<sequence>MTDSGPPKLDQISQSSGFNVPTMSSMNDSMQDTKGSLYDNAQSAANTIQNHPATQSVKDAMGNGPVADHVKDQHAKTTSEFRSLADSRTTPEQSTANGQPLTHYHSFFYNLLSWENPRATTLSFVSIVLSIFAARYLPALRWSFKALWMVLGITASAEIAGKLVLSQGLASSFRPKKYYTIPREALEASLEDIEQFINFFVIEFQRVLFAENVVHTVAGFVAALLSYWLIKVVPFWGLSLIAVSCIYMGPLIYMTNKELIDHHVKNASEVANAQANQLKDLAGHHTARAHETVKSYAGDYSAKAQEYMGNARGRSTSPEVNSSKPTSDAPVKSEPGSDLSASDFPHAPKQEPTSGVTSHQEQYKNSQFGGQAEPAY</sequence>
<keyword evidence="4 6" id="KW-1133">Transmembrane helix</keyword>
<feature type="compositionally biased region" description="Polar residues" evidence="7">
    <location>
        <begin position="351"/>
        <end position="369"/>
    </location>
</feature>
<comment type="subcellular location">
    <subcellularLocation>
        <location evidence="1 6">Endoplasmic reticulum membrane</location>
        <topology evidence="1 6">Multi-pass membrane protein</topology>
    </subcellularLocation>
</comment>
<dbReference type="EMBL" id="JACCJC010000025">
    <property type="protein sequence ID" value="KAF6235331.1"/>
    <property type="molecule type" value="Genomic_DNA"/>
</dbReference>
<evidence type="ECO:0000313" key="10">
    <source>
        <dbReference type="Proteomes" id="UP000578531"/>
    </source>
</evidence>
<dbReference type="GeneID" id="59288188"/>
<feature type="compositionally biased region" description="Polar residues" evidence="7">
    <location>
        <begin position="313"/>
        <end position="326"/>
    </location>
</feature>
<keyword evidence="10" id="KW-1185">Reference proteome</keyword>
<dbReference type="Proteomes" id="UP000578531">
    <property type="component" value="Unassembled WGS sequence"/>
</dbReference>
<feature type="domain" description="Reticulon" evidence="8">
    <location>
        <begin position="108"/>
        <end position="305"/>
    </location>
</feature>
<comment type="caution">
    <text evidence="9">The sequence shown here is derived from an EMBL/GenBank/DDBJ whole genome shotgun (WGS) entry which is preliminary data.</text>
</comment>
<feature type="transmembrane region" description="Helical" evidence="6">
    <location>
        <begin position="213"/>
        <end position="230"/>
    </location>
</feature>
<dbReference type="InterPro" id="IPR003388">
    <property type="entry name" value="Reticulon"/>
</dbReference>
<gene>
    <name evidence="9" type="ORF">HO173_006527</name>
</gene>
<dbReference type="OrthoDB" id="567788at2759"/>
<evidence type="ECO:0000256" key="1">
    <source>
        <dbReference type="ARBA" id="ARBA00004477"/>
    </source>
</evidence>
<feature type="region of interest" description="Disordered" evidence="7">
    <location>
        <begin position="55"/>
        <end position="98"/>
    </location>
</feature>
<evidence type="ECO:0000256" key="3">
    <source>
        <dbReference type="ARBA" id="ARBA00022824"/>
    </source>
</evidence>
<keyword evidence="3 6" id="KW-0256">Endoplasmic reticulum</keyword>
<feature type="compositionally biased region" description="Basic and acidic residues" evidence="7">
    <location>
        <begin position="68"/>
        <end position="85"/>
    </location>
</feature>
<evidence type="ECO:0000256" key="7">
    <source>
        <dbReference type="SAM" id="MobiDB-lite"/>
    </source>
</evidence>
<evidence type="ECO:0000256" key="4">
    <source>
        <dbReference type="ARBA" id="ARBA00022989"/>
    </source>
</evidence>
<reference evidence="9 10" key="1">
    <citation type="journal article" date="2020" name="Genomics">
        <title>Complete, high-quality genomes from long-read metagenomic sequencing of two wolf lichen thalli reveals enigmatic genome architecture.</title>
        <authorList>
            <person name="McKenzie S.K."/>
            <person name="Walston R.F."/>
            <person name="Allen J.L."/>
        </authorList>
    </citation>
    <scope>NUCLEOTIDE SEQUENCE [LARGE SCALE GENOMIC DNA]</scope>
    <source>
        <strain evidence="9">WasteWater2</strain>
    </source>
</reference>
<dbReference type="PROSITE" id="PS50845">
    <property type="entry name" value="RETICULON"/>
    <property type="match status" value="1"/>
</dbReference>